<evidence type="ECO:0008006" key="3">
    <source>
        <dbReference type="Google" id="ProtNLM"/>
    </source>
</evidence>
<evidence type="ECO:0000313" key="2">
    <source>
        <dbReference type="Proteomes" id="UP000283523"/>
    </source>
</evidence>
<dbReference type="OrthoDB" id="145213at2"/>
<comment type="caution">
    <text evidence="1">The sequence shown here is derived from an EMBL/GenBank/DDBJ whole genome shotgun (WGS) entry which is preliminary data.</text>
</comment>
<dbReference type="RefSeq" id="WP_119668640.1">
    <property type="nucleotide sequence ID" value="NZ_QXED01000004.1"/>
</dbReference>
<dbReference type="PANTHER" id="PTHR47197">
    <property type="entry name" value="PROTEIN NIRF"/>
    <property type="match status" value="1"/>
</dbReference>
<gene>
    <name evidence="1" type="ORF">DYU11_15680</name>
</gene>
<accession>A0A418M8N2</accession>
<name>A0A418M8N2_9BACT</name>
<dbReference type="PANTHER" id="PTHR47197:SF3">
    <property type="entry name" value="DIHYDRO-HEME D1 DEHYDROGENASE"/>
    <property type="match status" value="1"/>
</dbReference>
<proteinExistence type="predicted"/>
<dbReference type="Gene3D" id="2.130.10.10">
    <property type="entry name" value="YVTN repeat-like/Quinoprotein amine dehydrogenase"/>
    <property type="match status" value="2"/>
</dbReference>
<keyword evidence="2" id="KW-1185">Reference proteome</keyword>
<dbReference type="SUPFAM" id="SSF50969">
    <property type="entry name" value="YVTN repeat-like/Quinoprotein amine dehydrogenase"/>
    <property type="match status" value="1"/>
</dbReference>
<dbReference type="Proteomes" id="UP000283523">
    <property type="component" value="Unassembled WGS sequence"/>
</dbReference>
<organism evidence="1 2">
    <name type="scientific">Fibrisoma montanum</name>
    <dbReference type="NCBI Taxonomy" id="2305895"/>
    <lineage>
        <taxon>Bacteria</taxon>
        <taxon>Pseudomonadati</taxon>
        <taxon>Bacteroidota</taxon>
        <taxon>Cytophagia</taxon>
        <taxon>Cytophagales</taxon>
        <taxon>Spirosomataceae</taxon>
        <taxon>Fibrisoma</taxon>
    </lineage>
</organism>
<reference evidence="1 2" key="1">
    <citation type="submission" date="2018-08" db="EMBL/GenBank/DDBJ databases">
        <title>Fibrisoma montanum sp. nov., isolated from Danxia mountain soil.</title>
        <authorList>
            <person name="Huang Y."/>
        </authorList>
    </citation>
    <scope>NUCLEOTIDE SEQUENCE [LARGE SCALE GENOMIC DNA]</scope>
    <source>
        <strain evidence="1 2">HYT19</strain>
    </source>
</reference>
<dbReference type="AlphaFoldDB" id="A0A418M8N2"/>
<dbReference type="InterPro" id="IPR011044">
    <property type="entry name" value="Quino_amine_DH_bsu"/>
</dbReference>
<dbReference type="InterPro" id="IPR015943">
    <property type="entry name" value="WD40/YVTN_repeat-like_dom_sf"/>
</dbReference>
<dbReference type="InterPro" id="IPR051200">
    <property type="entry name" value="Host-pathogen_enzymatic-act"/>
</dbReference>
<sequence length="382" mass="41832">MSTRALILLVGTGILTLLLAAKPIPFTNDADSAPSPKATKRYLYVATPGIRNYLEYGGHGLLVYDINNQHRLVKRIPLAGLGPDGKPLNVKGIAVSLATQCVYVSTINTLQCVDLTTEKLRWEKPYEGGCDRMAIAPDGKTIYVPSFEKEHWHVVDAASGDVLRRIVTNSGAHNTLCGPDGSRAYLAGLRSPNMTVVDTRSRTTRQVGPFSASIRPFTINGRQTLLFVNVNDLLGFEVGDITSGQKLHRVEVSGFQKGPVKRHGCPSHGIGLTPDEKEVWLVDAFNQRIHIFDAGLMPPKQLESIPVRDQPGWITFSRDGRYAYPSTGEVIDVKTRKTLATLQDENGQPVQSEKMVEIQFDGPKAMQAGDQFGIGRVTGEEK</sequence>
<protein>
    <recommendedName>
        <fullName evidence="3">YncE family protein</fullName>
    </recommendedName>
</protein>
<dbReference type="EMBL" id="QXED01000004">
    <property type="protein sequence ID" value="RIV22455.1"/>
    <property type="molecule type" value="Genomic_DNA"/>
</dbReference>
<evidence type="ECO:0000313" key="1">
    <source>
        <dbReference type="EMBL" id="RIV22455.1"/>
    </source>
</evidence>